<comment type="caution">
    <text evidence="1">The sequence shown here is derived from an EMBL/GenBank/DDBJ whole genome shotgun (WGS) entry which is preliminary data.</text>
</comment>
<reference evidence="1" key="1">
    <citation type="journal article" date="2015" name="Nature">
        <title>Complex archaea that bridge the gap between prokaryotes and eukaryotes.</title>
        <authorList>
            <person name="Spang A."/>
            <person name="Saw J.H."/>
            <person name="Jorgensen S.L."/>
            <person name="Zaremba-Niedzwiedzka K."/>
            <person name="Martijn J."/>
            <person name="Lind A.E."/>
            <person name="van Eijk R."/>
            <person name="Schleper C."/>
            <person name="Guy L."/>
            <person name="Ettema T.J."/>
        </authorList>
    </citation>
    <scope>NUCLEOTIDE SEQUENCE</scope>
</reference>
<sequence length="86" mass="9366">MYGATKITDEMVGAGMEAAKAERWIFASDNSFRIVIRAILRSALADATSAPWIPLPKTAAGWKARALNALAELSQEDRARVFEAVE</sequence>
<name>A0A0F8Y4A7_9ZZZZ</name>
<accession>A0A0F8Y4A7</accession>
<evidence type="ECO:0000313" key="1">
    <source>
        <dbReference type="EMBL" id="KKK76123.1"/>
    </source>
</evidence>
<proteinExistence type="predicted"/>
<protein>
    <submittedName>
        <fullName evidence="1">Uncharacterized protein</fullName>
    </submittedName>
</protein>
<organism evidence="1">
    <name type="scientific">marine sediment metagenome</name>
    <dbReference type="NCBI Taxonomy" id="412755"/>
    <lineage>
        <taxon>unclassified sequences</taxon>
        <taxon>metagenomes</taxon>
        <taxon>ecological metagenomes</taxon>
    </lineage>
</organism>
<dbReference type="AlphaFoldDB" id="A0A0F8Y4A7"/>
<gene>
    <name evidence="1" type="ORF">LCGC14_2866820</name>
</gene>
<dbReference type="EMBL" id="LAZR01055546">
    <property type="protein sequence ID" value="KKK76123.1"/>
    <property type="molecule type" value="Genomic_DNA"/>
</dbReference>